<evidence type="ECO:0000313" key="21">
    <source>
        <dbReference type="EMBL" id="EGC16577.1"/>
    </source>
</evidence>
<evidence type="ECO:0000256" key="11">
    <source>
        <dbReference type="ARBA" id="ARBA00022695"/>
    </source>
</evidence>
<dbReference type="InterPro" id="IPR014729">
    <property type="entry name" value="Rossmann-like_a/b/a_fold"/>
</dbReference>
<evidence type="ECO:0000256" key="1">
    <source>
        <dbReference type="ARBA" id="ARBA00002121"/>
    </source>
</evidence>
<dbReference type="EC" id="2.7.1.26" evidence="5"/>
<dbReference type="NCBIfam" id="TIGR00083">
    <property type="entry name" value="ribF"/>
    <property type="match status" value="1"/>
</dbReference>
<dbReference type="NCBIfam" id="NF004163">
    <property type="entry name" value="PRK05627.1-6"/>
    <property type="match status" value="1"/>
</dbReference>
<dbReference type="Pfam" id="PF06574">
    <property type="entry name" value="FAD_syn"/>
    <property type="match status" value="1"/>
</dbReference>
<protein>
    <recommendedName>
        <fullName evidence="7">Bifunctional riboflavin kinase/FMN adenylyltransferase</fullName>
        <ecNumber evidence="5">2.7.1.26</ecNumber>
        <ecNumber evidence="6">2.7.7.2</ecNumber>
    </recommendedName>
    <alternativeName>
        <fullName evidence="17">Riboflavin biosynthesis protein RibF</fullName>
    </alternativeName>
</protein>
<comment type="pathway">
    <text evidence="2">Cofactor biosynthesis; FAD biosynthesis; FAD from FMN: step 1/1.</text>
</comment>
<evidence type="ECO:0000256" key="4">
    <source>
        <dbReference type="ARBA" id="ARBA00010214"/>
    </source>
</evidence>
<dbReference type="InterPro" id="IPR023468">
    <property type="entry name" value="Riboflavin_kinase"/>
</dbReference>
<keyword evidence="13" id="KW-0418">Kinase</keyword>
<keyword evidence="15" id="KW-0067">ATP-binding</keyword>
<evidence type="ECO:0000256" key="18">
    <source>
        <dbReference type="ARBA" id="ARBA00047880"/>
    </source>
</evidence>
<evidence type="ECO:0000256" key="6">
    <source>
        <dbReference type="ARBA" id="ARBA00012393"/>
    </source>
</evidence>
<dbReference type="FunFam" id="3.40.50.620:FF:000021">
    <property type="entry name" value="Riboflavin biosynthesis protein"/>
    <property type="match status" value="1"/>
</dbReference>
<comment type="similarity">
    <text evidence="4">Belongs to the RibF family.</text>
</comment>
<evidence type="ECO:0000256" key="14">
    <source>
        <dbReference type="ARBA" id="ARBA00022827"/>
    </source>
</evidence>
<evidence type="ECO:0000259" key="20">
    <source>
        <dbReference type="SMART" id="SM00904"/>
    </source>
</evidence>
<evidence type="ECO:0000256" key="17">
    <source>
        <dbReference type="ARBA" id="ARBA00032176"/>
    </source>
</evidence>
<keyword evidence="9" id="KW-0288">FMN</keyword>
<name>F0F1G2_9NEIS</name>
<comment type="caution">
    <text evidence="21">The sequence shown here is derived from an EMBL/GenBank/DDBJ whole genome shotgun (WGS) entry which is preliminary data.</text>
</comment>
<dbReference type="GO" id="GO:0009398">
    <property type="term" value="P:FMN biosynthetic process"/>
    <property type="evidence" value="ECO:0007669"/>
    <property type="project" value="UniProtKB-UniPathway"/>
</dbReference>
<comment type="catalytic activity">
    <reaction evidence="19">
        <text>FMN + ATP + H(+) = FAD + diphosphate</text>
        <dbReference type="Rhea" id="RHEA:17237"/>
        <dbReference type="ChEBI" id="CHEBI:15378"/>
        <dbReference type="ChEBI" id="CHEBI:30616"/>
        <dbReference type="ChEBI" id="CHEBI:33019"/>
        <dbReference type="ChEBI" id="CHEBI:57692"/>
        <dbReference type="ChEBI" id="CHEBI:58210"/>
        <dbReference type="EC" id="2.7.7.2"/>
    </reaction>
</comment>
<evidence type="ECO:0000256" key="16">
    <source>
        <dbReference type="ARBA" id="ARBA00023268"/>
    </source>
</evidence>
<dbReference type="UniPathway" id="UPA00276">
    <property type="reaction ID" value="UER00406"/>
</dbReference>
<dbReference type="EMBL" id="AEWV01000040">
    <property type="protein sequence ID" value="EGC16577.1"/>
    <property type="molecule type" value="Genomic_DNA"/>
</dbReference>
<dbReference type="AlphaFoldDB" id="F0F1G2"/>
<dbReference type="Gene3D" id="3.40.50.620">
    <property type="entry name" value="HUPs"/>
    <property type="match status" value="1"/>
</dbReference>
<evidence type="ECO:0000256" key="5">
    <source>
        <dbReference type="ARBA" id="ARBA00012105"/>
    </source>
</evidence>
<dbReference type="PANTHER" id="PTHR22749:SF6">
    <property type="entry name" value="RIBOFLAVIN KINASE"/>
    <property type="match status" value="1"/>
</dbReference>
<evidence type="ECO:0000256" key="3">
    <source>
        <dbReference type="ARBA" id="ARBA00005201"/>
    </source>
</evidence>
<dbReference type="STRING" id="888741.HMPREF9098_1947"/>
<dbReference type="Pfam" id="PF01687">
    <property type="entry name" value="Flavokinase"/>
    <property type="match status" value="1"/>
</dbReference>
<comment type="function">
    <text evidence="1">Catalyzes the phosphorylation of riboflavin to FMN followed by the adenylation of FMN to FAD.</text>
</comment>
<dbReference type="PIRSF" id="PIRSF004491">
    <property type="entry name" value="FAD_Synth"/>
    <property type="match status" value="1"/>
</dbReference>
<dbReference type="SMART" id="SM00904">
    <property type="entry name" value="Flavokinase"/>
    <property type="match status" value="1"/>
</dbReference>
<reference evidence="21 22" key="1">
    <citation type="submission" date="2011-01" db="EMBL/GenBank/DDBJ databases">
        <authorList>
            <person name="Muzny D."/>
            <person name="Qin X."/>
            <person name="Deng J."/>
            <person name="Jiang H."/>
            <person name="Liu Y."/>
            <person name="Qu J."/>
            <person name="Song X.-Z."/>
            <person name="Zhang L."/>
            <person name="Thornton R."/>
            <person name="Coyle M."/>
            <person name="Francisco L."/>
            <person name="Jackson L."/>
            <person name="Javaid M."/>
            <person name="Korchina V."/>
            <person name="Kovar C."/>
            <person name="Mata R."/>
            <person name="Mathew T."/>
            <person name="Ngo R."/>
            <person name="Nguyen L."/>
            <person name="Nguyen N."/>
            <person name="Okwuonu G."/>
            <person name="Ongeri F."/>
            <person name="Pham C."/>
            <person name="Simmons D."/>
            <person name="Wilczek-Boney K."/>
            <person name="Hale W."/>
            <person name="Jakkamsetti A."/>
            <person name="Pham P."/>
            <person name="Ruth R."/>
            <person name="San Lucas F."/>
            <person name="Warren J."/>
            <person name="Zhang J."/>
            <person name="Zhao Z."/>
            <person name="Zhou C."/>
            <person name="Zhu D."/>
            <person name="Lee S."/>
            <person name="Bess C."/>
            <person name="Blankenburg K."/>
            <person name="Forbes L."/>
            <person name="Fu Q."/>
            <person name="Gubbala S."/>
            <person name="Hirani K."/>
            <person name="Jayaseelan J.C."/>
            <person name="Lara F."/>
            <person name="Munidasa M."/>
            <person name="Palculict T."/>
            <person name="Patil S."/>
            <person name="Pu L.-L."/>
            <person name="Saada N."/>
            <person name="Tang L."/>
            <person name="Weissenberger G."/>
            <person name="Zhu Y."/>
            <person name="Hemphill L."/>
            <person name="Shang Y."/>
            <person name="Youmans B."/>
            <person name="Ayvaz T."/>
            <person name="Ross M."/>
            <person name="Santibanez J."/>
            <person name="Aqrawi P."/>
            <person name="Gross S."/>
            <person name="Joshi V."/>
            <person name="Fowler G."/>
            <person name="Nazareth L."/>
            <person name="Reid J."/>
            <person name="Worley K."/>
            <person name="Petrosino J."/>
            <person name="Highlander S."/>
            <person name="Gibbs R."/>
        </authorList>
    </citation>
    <scope>NUCLEOTIDE SEQUENCE [LARGE SCALE GENOMIC DNA]</scope>
    <source>
        <strain evidence="21 22">ATCC 33394</strain>
    </source>
</reference>
<keyword evidence="8" id="KW-0285">Flavoprotein</keyword>
<evidence type="ECO:0000256" key="2">
    <source>
        <dbReference type="ARBA" id="ARBA00004726"/>
    </source>
</evidence>
<accession>F0F1G2</accession>
<keyword evidence="11 21" id="KW-0548">Nucleotidyltransferase</keyword>
<dbReference type="InterPro" id="IPR015864">
    <property type="entry name" value="FAD_synthase"/>
</dbReference>
<dbReference type="GO" id="GO:0009231">
    <property type="term" value="P:riboflavin biosynthetic process"/>
    <property type="evidence" value="ECO:0007669"/>
    <property type="project" value="InterPro"/>
</dbReference>
<evidence type="ECO:0000256" key="9">
    <source>
        <dbReference type="ARBA" id="ARBA00022643"/>
    </source>
</evidence>
<dbReference type="EC" id="2.7.7.2" evidence="6"/>
<dbReference type="HOGENOM" id="CLU_048437_0_1_4"/>
<keyword evidence="22" id="KW-1185">Reference proteome</keyword>
<evidence type="ECO:0000256" key="8">
    <source>
        <dbReference type="ARBA" id="ARBA00022630"/>
    </source>
</evidence>
<dbReference type="NCBIfam" id="NF004159">
    <property type="entry name" value="PRK05627.1-2"/>
    <property type="match status" value="1"/>
</dbReference>
<dbReference type="InterPro" id="IPR023465">
    <property type="entry name" value="Riboflavin_kinase_dom_sf"/>
</dbReference>
<keyword evidence="12" id="KW-0547">Nucleotide-binding</keyword>
<evidence type="ECO:0000256" key="7">
    <source>
        <dbReference type="ARBA" id="ARBA00018483"/>
    </source>
</evidence>
<proteinExistence type="inferred from homology"/>
<evidence type="ECO:0000256" key="12">
    <source>
        <dbReference type="ARBA" id="ARBA00022741"/>
    </source>
</evidence>
<dbReference type="UniPathway" id="UPA00277">
    <property type="reaction ID" value="UER00407"/>
</dbReference>
<dbReference type="CDD" id="cd02064">
    <property type="entry name" value="FAD_synthetase_N"/>
    <property type="match status" value="1"/>
</dbReference>
<dbReference type="Proteomes" id="UP000004088">
    <property type="component" value="Unassembled WGS sequence"/>
</dbReference>
<dbReference type="SUPFAM" id="SSF82114">
    <property type="entry name" value="Riboflavin kinase-like"/>
    <property type="match status" value="1"/>
</dbReference>
<keyword evidence="14" id="KW-0274">FAD</keyword>
<evidence type="ECO:0000256" key="13">
    <source>
        <dbReference type="ARBA" id="ARBA00022777"/>
    </source>
</evidence>
<evidence type="ECO:0000256" key="10">
    <source>
        <dbReference type="ARBA" id="ARBA00022679"/>
    </source>
</evidence>
<gene>
    <name evidence="21" type="primary">ribF</name>
    <name evidence="21" type="ORF">HMPREF9098_1947</name>
</gene>
<dbReference type="InterPro" id="IPR002606">
    <property type="entry name" value="Riboflavin_kinase_bac"/>
</dbReference>
<dbReference type="GO" id="GO:0006747">
    <property type="term" value="P:FAD biosynthetic process"/>
    <property type="evidence" value="ECO:0007669"/>
    <property type="project" value="UniProtKB-UniPathway"/>
</dbReference>
<dbReference type="SUPFAM" id="SSF52374">
    <property type="entry name" value="Nucleotidylyl transferase"/>
    <property type="match status" value="1"/>
</dbReference>
<sequence length="365" mass="40719">MQAAFGAAFCTAHNKTAYFTIKFRFLYAKRMKPAANWLQWRTLQTFRTFMMKIWFGQNAPHLPQGSALTIGNFDGVHTGHRHILQRLHVQAQERNLHAIAMIFEPQPAEFFSRAAKQPAPSRITPLRDKLHLLAQTGCLHGVWVQRFNAHCAQTEAEDFIRNTLRERLNTRYLLVGDDFRFGKARGGDFALLSAQADFVTERTPSILVAGERASSTAVRQALAEGSLHRAEQILGHGYSLSGRVKHGAKIGRTLGCPTANIHLPSHTYALQGVFVVSVRGAFGECAGVASFGRNPTVSDTPAAKLEVHLLDFHGDLYGQRLHIRFLHKLRDEIKFADLGSLQTQIAADILAARQWHAARAQSQQQ</sequence>
<evidence type="ECO:0000313" key="22">
    <source>
        <dbReference type="Proteomes" id="UP000004088"/>
    </source>
</evidence>
<dbReference type="GO" id="GO:0008531">
    <property type="term" value="F:riboflavin kinase activity"/>
    <property type="evidence" value="ECO:0007669"/>
    <property type="project" value="UniProtKB-EC"/>
</dbReference>
<organism evidence="21 22">
    <name type="scientific">Kingella denitrificans ATCC 33394</name>
    <dbReference type="NCBI Taxonomy" id="888741"/>
    <lineage>
        <taxon>Bacteria</taxon>
        <taxon>Pseudomonadati</taxon>
        <taxon>Pseudomonadota</taxon>
        <taxon>Betaproteobacteria</taxon>
        <taxon>Neisseriales</taxon>
        <taxon>Neisseriaceae</taxon>
        <taxon>Kingella</taxon>
    </lineage>
</organism>
<evidence type="ECO:0000256" key="15">
    <source>
        <dbReference type="ARBA" id="ARBA00022840"/>
    </source>
</evidence>
<comment type="pathway">
    <text evidence="3">Cofactor biosynthesis; FMN biosynthesis; FMN from riboflavin (ATP route): step 1/1.</text>
</comment>
<dbReference type="GO" id="GO:0003919">
    <property type="term" value="F:FMN adenylyltransferase activity"/>
    <property type="evidence" value="ECO:0007669"/>
    <property type="project" value="UniProtKB-EC"/>
</dbReference>
<dbReference type="GO" id="GO:0005524">
    <property type="term" value="F:ATP binding"/>
    <property type="evidence" value="ECO:0007669"/>
    <property type="project" value="UniProtKB-KW"/>
</dbReference>
<keyword evidence="10 21" id="KW-0808">Transferase</keyword>
<dbReference type="PANTHER" id="PTHR22749">
    <property type="entry name" value="RIBOFLAVIN KINASE/FMN ADENYLYLTRANSFERASE"/>
    <property type="match status" value="1"/>
</dbReference>
<dbReference type="Gene3D" id="2.40.30.30">
    <property type="entry name" value="Riboflavin kinase-like"/>
    <property type="match status" value="1"/>
</dbReference>
<comment type="catalytic activity">
    <reaction evidence="18">
        <text>riboflavin + ATP = FMN + ADP + H(+)</text>
        <dbReference type="Rhea" id="RHEA:14357"/>
        <dbReference type="ChEBI" id="CHEBI:15378"/>
        <dbReference type="ChEBI" id="CHEBI:30616"/>
        <dbReference type="ChEBI" id="CHEBI:57986"/>
        <dbReference type="ChEBI" id="CHEBI:58210"/>
        <dbReference type="ChEBI" id="CHEBI:456216"/>
        <dbReference type="EC" id="2.7.1.26"/>
    </reaction>
</comment>
<keyword evidence="16" id="KW-0511">Multifunctional enzyme</keyword>
<dbReference type="InterPro" id="IPR015865">
    <property type="entry name" value="Riboflavin_kinase_bac/euk"/>
</dbReference>
<feature type="domain" description="Riboflavin kinase" evidence="20">
    <location>
        <begin position="233"/>
        <end position="357"/>
    </location>
</feature>
<evidence type="ECO:0000256" key="19">
    <source>
        <dbReference type="ARBA" id="ARBA00049494"/>
    </source>
</evidence>